<dbReference type="RefSeq" id="WP_136079617.1">
    <property type="nucleotide sequence ID" value="NZ_CAAHFG010000001.1"/>
</dbReference>
<evidence type="ECO:0000313" key="1">
    <source>
        <dbReference type="EMBL" id="VGO14108.1"/>
    </source>
</evidence>
<name>A0A6C2U296_PONDE</name>
<dbReference type="EMBL" id="CAAHFG010000001">
    <property type="protein sequence ID" value="VGO14108.1"/>
    <property type="molecule type" value="Genomic_DNA"/>
</dbReference>
<reference evidence="1 2" key="1">
    <citation type="submission" date="2019-04" db="EMBL/GenBank/DDBJ databases">
        <authorList>
            <person name="Van Vliet M D."/>
        </authorList>
    </citation>
    <scope>NUCLEOTIDE SEQUENCE [LARGE SCALE GENOMIC DNA]</scope>
    <source>
        <strain evidence="1 2">F1</strain>
    </source>
</reference>
<organism evidence="1 2">
    <name type="scientific">Pontiella desulfatans</name>
    <dbReference type="NCBI Taxonomy" id="2750659"/>
    <lineage>
        <taxon>Bacteria</taxon>
        <taxon>Pseudomonadati</taxon>
        <taxon>Kiritimatiellota</taxon>
        <taxon>Kiritimatiellia</taxon>
        <taxon>Kiritimatiellales</taxon>
        <taxon>Pontiellaceae</taxon>
        <taxon>Pontiella</taxon>
    </lineage>
</organism>
<keyword evidence="2" id="KW-1185">Reference proteome</keyword>
<evidence type="ECO:0000313" key="2">
    <source>
        <dbReference type="Proteomes" id="UP000366872"/>
    </source>
</evidence>
<dbReference type="AlphaFoldDB" id="A0A6C2U296"/>
<sequence>MSKIEEAGSGNNSEVTLESLGSFEDFARYYAAIDGMELLNEKDLRVYILGLLIHAVEEVKATSGAITGRNAICPQSWPLERAFKLATFNKSEYKCYVEHFVDEVEISFAMDIAEFLMSRENQVSFQDLFITADKILGRIGEIQETDEFMELKSRYQESCHRGFDFSDVIRDGMLLGLTVSKRWGSRFDDYEMHHASVLARAWSNISSIGNFHTYTFEVVSQIILDYMSMDTSSMCQEIMAQSKEEVCRTGGSHLDFLYDAVIASFINDPQDLTLEKLEEGRYFERAAEQARTRFTEMYPELTCEQAA</sequence>
<protein>
    <submittedName>
        <fullName evidence="1">Uncharacterized protein</fullName>
    </submittedName>
</protein>
<accession>A0A6C2U296</accession>
<proteinExistence type="predicted"/>
<dbReference type="Proteomes" id="UP000366872">
    <property type="component" value="Unassembled WGS sequence"/>
</dbReference>
<gene>
    <name evidence="1" type="ORF">PDESU_02665</name>
</gene>